<dbReference type="EMBL" id="VMGH01000012">
    <property type="protein sequence ID" value="TSC92156.1"/>
    <property type="molecule type" value="Genomic_DNA"/>
</dbReference>
<name>A0A554LH14_9BACT</name>
<accession>A0A554LH14</accession>
<evidence type="ECO:0000313" key="3">
    <source>
        <dbReference type="Proteomes" id="UP000318296"/>
    </source>
</evidence>
<organism evidence="2 3">
    <name type="scientific">Candidatus Berkelbacteria bacterium Licking1014_96</name>
    <dbReference type="NCBI Taxonomy" id="2017149"/>
    <lineage>
        <taxon>Bacteria</taxon>
        <taxon>Candidatus Berkelbacteria</taxon>
    </lineage>
</organism>
<protein>
    <submittedName>
        <fullName evidence="2">Uncharacterized protein</fullName>
    </submittedName>
</protein>
<gene>
    <name evidence="2" type="ORF">CEN92_89</name>
</gene>
<dbReference type="Proteomes" id="UP000318296">
    <property type="component" value="Unassembled WGS sequence"/>
</dbReference>
<keyword evidence="1" id="KW-0732">Signal</keyword>
<reference evidence="2 3" key="1">
    <citation type="submission" date="2017-07" db="EMBL/GenBank/DDBJ databases">
        <title>Mechanisms for carbon and nitrogen cycling indicate functional differentiation within the Candidate Phyla Radiation.</title>
        <authorList>
            <person name="Danczak R.E."/>
            <person name="Johnston M.D."/>
            <person name="Kenah C."/>
            <person name="Slattery M."/>
            <person name="Wrighton K.C."/>
            <person name="Wilkins M.J."/>
        </authorList>
    </citation>
    <scope>NUCLEOTIDE SEQUENCE [LARGE SCALE GENOMIC DNA]</scope>
    <source>
        <strain evidence="2">Licking1014_96</strain>
    </source>
</reference>
<dbReference type="AlphaFoldDB" id="A0A554LH14"/>
<evidence type="ECO:0000313" key="2">
    <source>
        <dbReference type="EMBL" id="TSC92156.1"/>
    </source>
</evidence>
<feature type="chain" id="PRO_5021904119" evidence="1">
    <location>
        <begin position="27"/>
        <end position="398"/>
    </location>
</feature>
<comment type="caution">
    <text evidence="2">The sequence shown here is derived from an EMBL/GenBank/DDBJ whole genome shotgun (WGS) entry which is preliminary data.</text>
</comment>
<evidence type="ECO:0000256" key="1">
    <source>
        <dbReference type="SAM" id="SignalP"/>
    </source>
</evidence>
<sequence length="398" mass="43100">MKTPRVVLMLALAVLLALVLSAHGFAQFVSIPLKGETTGKAIEGNTQMVITGTPETGETFEYDAIPTIPRPMGIRMDIALYNSAVRPEADATLGVAIGVSGFLSYDEWRGRSAAEKSYGEKTRGDLRQAHLGSIDHPGRWITAIRTGSVEYAKQRNGQNGPLTFTAYIEPSDLQPGMNVFIVRVHGILEQRTTQFLVLGKDGKSIFGTYDEPWLINVVENNADDSASPTTGPAAGDYITTQELRLVLDDLEKFKGEIRAMLAPTQQPTTAEGQGGGGLHVIWNDQDISQLPTTPRLDPTPTMPDEIGIKFSHRENSVVGRQEQVRVSFDPALPAGSWVESATFANGQWWPWQKVSGVTTSMAINLAKLPIGPIALTVAVRNATGTLAFSQLTLTLEDS</sequence>
<feature type="signal peptide" evidence="1">
    <location>
        <begin position="1"/>
        <end position="26"/>
    </location>
</feature>
<proteinExistence type="predicted"/>